<keyword evidence="3" id="KW-1185">Reference proteome</keyword>
<evidence type="ECO:0000313" key="3">
    <source>
        <dbReference type="Proteomes" id="UP000006729"/>
    </source>
</evidence>
<evidence type="ECO:0000313" key="1">
    <source>
        <dbReference type="EMBL" id="PNS91309.1"/>
    </source>
</evidence>
<dbReference type="Proteomes" id="UP000006729">
    <property type="component" value="Chromosome 19"/>
</dbReference>
<accession>A0A2K1WS08</accession>
<dbReference type="InParanoid" id="A0A2K1WS08"/>
<evidence type="ECO:0000313" key="2">
    <source>
        <dbReference type="EMBL" id="PNS91521.1"/>
    </source>
</evidence>
<reference evidence="1" key="2">
    <citation type="submission" date="2017-07" db="EMBL/GenBank/DDBJ databases">
        <title>WGS assembly of Populus trichocarpa.</title>
        <authorList>
            <person name="Tuskan G."/>
            <person name="Difazio S."/>
            <person name="Jansson S."/>
            <person name="Bohlmann J."/>
            <person name="Grigoriev I."/>
            <person name="Hellsten U."/>
            <person name="Putnam N."/>
            <person name="Ralph S."/>
            <person name="Rombauts S."/>
            <person name="Salamov A."/>
            <person name="Schein J."/>
            <person name="Sterck L."/>
            <person name="Aerts A."/>
            <person name="Bhalerao R."/>
            <person name="Bhalerao R."/>
            <person name="Blaudez D."/>
            <person name="Boerjan W."/>
            <person name="Brun A."/>
            <person name="Brunner A."/>
            <person name="Busov V."/>
            <person name="Campbell M."/>
            <person name="Carlson J."/>
            <person name="Chalot M."/>
            <person name="Chapman J."/>
            <person name="Chen G."/>
            <person name="Cooper D."/>
            <person name="Coutinho P."/>
            <person name="Couturier J."/>
            <person name="Covert S."/>
            <person name="Cronk Q."/>
            <person name="Cunningham R."/>
            <person name="Davis J."/>
            <person name="Degroeve S."/>
            <person name="Dejardin A."/>
            <person name="Depamphilis C."/>
            <person name="Detter J."/>
            <person name="Dirks B."/>
            <person name="Dubchak I."/>
            <person name="Duplessis S."/>
            <person name="Ehlting J."/>
            <person name="Ellis B."/>
            <person name="Gendler K."/>
            <person name="Goodstein D."/>
            <person name="Gribskov M."/>
            <person name="Grimwood J."/>
            <person name="Groover A."/>
            <person name="Gunter L."/>
            <person name="Hamberger B."/>
            <person name="Heinze B."/>
            <person name="Helariutta Y."/>
            <person name="Henrissat B."/>
            <person name="Holligan D."/>
            <person name="Holt R."/>
            <person name="Huang W."/>
            <person name="Islam-Faridi N."/>
            <person name="Jones S."/>
            <person name="Jones-Rhoades M."/>
            <person name="Jorgensen R."/>
            <person name="Joshi C."/>
            <person name="Kangasjarvi J."/>
            <person name="Karlsson J."/>
            <person name="Kelleher C."/>
            <person name="Kirkpatrick R."/>
            <person name="Kirst M."/>
            <person name="Kohler A."/>
            <person name="Kalluri U."/>
            <person name="Larimer F."/>
            <person name="Leebens-Mack J."/>
            <person name="Leple J."/>
            <person name="Locascio P."/>
            <person name="Lou Y."/>
            <person name="Lucas S."/>
            <person name="Martin F."/>
            <person name="Montanini B."/>
            <person name="Napoli C."/>
            <person name="Nelson D."/>
            <person name="Nelson C."/>
            <person name="Nieminen K."/>
            <person name="Nilsson O."/>
            <person name="Pereda V."/>
            <person name="Peter G."/>
            <person name="Philippe R."/>
            <person name="Pilate G."/>
            <person name="Poliakov A."/>
            <person name="Razumovskaya J."/>
            <person name="Richardson P."/>
            <person name="Rinaldi C."/>
            <person name="Ritland K."/>
            <person name="Rouze P."/>
            <person name="Ryaboy D."/>
            <person name="Schmutz J."/>
            <person name="Schrader J."/>
            <person name="Segerman B."/>
            <person name="Shin H."/>
            <person name="Siddiqui A."/>
            <person name="Sterky F."/>
            <person name="Terry A."/>
            <person name="Tsai C."/>
            <person name="Uberbacher E."/>
            <person name="Unneberg P."/>
            <person name="Vahala J."/>
            <person name="Wall K."/>
            <person name="Wessler S."/>
            <person name="Yang G."/>
            <person name="Yin T."/>
            <person name="Douglas C."/>
            <person name="Marra M."/>
            <person name="Sandberg G."/>
            <person name="Van De Peer Y."/>
            <person name="Rokhsar D."/>
        </authorList>
    </citation>
    <scope>NUCLEOTIDE SEQUENCE</scope>
    <source>
        <strain evidence="1">Nisqually-1</strain>
    </source>
</reference>
<protein>
    <submittedName>
        <fullName evidence="1">Uncharacterized protein</fullName>
    </submittedName>
</protein>
<proteinExistence type="predicted"/>
<dbReference type="EMBL" id="CM009308">
    <property type="protein sequence ID" value="PNS91309.1"/>
    <property type="molecule type" value="Genomic_DNA"/>
</dbReference>
<reference evidence="1 3" key="1">
    <citation type="journal article" date="2006" name="Science">
        <title>The genome of black cottonwood, Populus trichocarpa (Torr. &amp; Gray).</title>
        <authorList>
            <person name="Tuskan G.A."/>
            <person name="Difazio S."/>
            <person name="Jansson S."/>
            <person name="Bohlmann J."/>
            <person name="Grigoriev I."/>
            <person name="Hellsten U."/>
            <person name="Putnam N."/>
            <person name="Ralph S."/>
            <person name="Rombauts S."/>
            <person name="Salamov A."/>
            <person name="Schein J."/>
            <person name="Sterck L."/>
            <person name="Aerts A."/>
            <person name="Bhalerao R.R."/>
            <person name="Bhalerao R.P."/>
            <person name="Blaudez D."/>
            <person name="Boerjan W."/>
            <person name="Brun A."/>
            <person name="Brunner A."/>
            <person name="Busov V."/>
            <person name="Campbell M."/>
            <person name="Carlson J."/>
            <person name="Chalot M."/>
            <person name="Chapman J."/>
            <person name="Chen G.L."/>
            <person name="Cooper D."/>
            <person name="Coutinho P.M."/>
            <person name="Couturier J."/>
            <person name="Covert S."/>
            <person name="Cronk Q."/>
            <person name="Cunningham R."/>
            <person name="Davis J."/>
            <person name="Degroeve S."/>
            <person name="Dejardin A."/>
            <person name="Depamphilis C."/>
            <person name="Detter J."/>
            <person name="Dirks B."/>
            <person name="Dubchak I."/>
            <person name="Duplessis S."/>
            <person name="Ehlting J."/>
            <person name="Ellis B."/>
            <person name="Gendler K."/>
            <person name="Goodstein D."/>
            <person name="Gribskov M."/>
            <person name="Grimwood J."/>
            <person name="Groover A."/>
            <person name="Gunter L."/>
            <person name="Hamberger B."/>
            <person name="Heinze B."/>
            <person name="Helariutta Y."/>
            <person name="Henrissat B."/>
            <person name="Holligan D."/>
            <person name="Holt R."/>
            <person name="Huang W."/>
            <person name="Islam-Faridi N."/>
            <person name="Jones S."/>
            <person name="Jones-Rhoades M."/>
            <person name="Jorgensen R."/>
            <person name="Joshi C."/>
            <person name="Kangasjarvi J."/>
            <person name="Karlsson J."/>
            <person name="Kelleher C."/>
            <person name="Kirkpatrick R."/>
            <person name="Kirst M."/>
            <person name="Kohler A."/>
            <person name="Kalluri U."/>
            <person name="Larimer F."/>
            <person name="Leebens-Mack J."/>
            <person name="Leple J.C."/>
            <person name="Locascio P."/>
            <person name="Lou Y."/>
            <person name="Lucas S."/>
            <person name="Martin F."/>
            <person name="Montanini B."/>
            <person name="Napoli C."/>
            <person name="Nelson D.R."/>
            <person name="Nelson C."/>
            <person name="Nieminen K."/>
            <person name="Nilsson O."/>
            <person name="Pereda V."/>
            <person name="Peter G."/>
            <person name="Philippe R."/>
            <person name="Pilate G."/>
            <person name="Poliakov A."/>
            <person name="Razumovskaya J."/>
            <person name="Richardson P."/>
            <person name="Rinaldi C."/>
            <person name="Ritland K."/>
            <person name="Rouze P."/>
            <person name="Ryaboy D."/>
            <person name="Schmutz J."/>
            <person name="Schrader J."/>
            <person name="Segerman B."/>
            <person name="Shin H."/>
            <person name="Siddiqui A."/>
            <person name="Sterky F."/>
            <person name="Terry A."/>
            <person name="Tsai C.J."/>
            <person name="Uberbacher E."/>
            <person name="Unneberg P."/>
            <person name="Vahala J."/>
            <person name="Wall K."/>
            <person name="Wessler S."/>
            <person name="Yang G."/>
            <person name="Yin T."/>
            <person name="Douglas C."/>
            <person name="Marra M."/>
            <person name="Sandberg G."/>
            <person name="Van de Peer Y."/>
            <person name="Rokhsar D."/>
        </authorList>
    </citation>
    <scope>NUCLEOTIDE SEQUENCE [LARGE SCALE GENOMIC DNA]</scope>
    <source>
        <strain evidence="3">cv. Nisqually</strain>
        <strain evidence="1">Nisqually-1</strain>
    </source>
</reference>
<dbReference type="EMBL" id="CM009308">
    <property type="protein sequence ID" value="PNS91521.1"/>
    <property type="molecule type" value="Genomic_DNA"/>
</dbReference>
<organism evidence="1 3">
    <name type="scientific">Populus trichocarpa</name>
    <name type="common">Western balsam poplar</name>
    <name type="synonym">Populus balsamifera subsp. trichocarpa</name>
    <dbReference type="NCBI Taxonomy" id="3694"/>
    <lineage>
        <taxon>Eukaryota</taxon>
        <taxon>Viridiplantae</taxon>
        <taxon>Streptophyta</taxon>
        <taxon>Embryophyta</taxon>
        <taxon>Tracheophyta</taxon>
        <taxon>Spermatophyta</taxon>
        <taxon>Magnoliopsida</taxon>
        <taxon>eudicotyledons</taxon>
        <taxon>Gunneridae</taxon>
        <taxon>Pentapetalae</taxon>
        <taxon>rosids</taxon>
        <taxon>fabids</taxon>
        <taxon>Malpighiales</taxon>
        <taxon>Salicaceae</taxon>
        <taxon>Saliceae</taxon>
        <taxon>Populus</taxon>
    </lineage>
</organism>
<dbReference type="AlphaFoldDB" id="A0A2K1WS08"/>
<name>A0A2K1WS08_POPTR</name>
<gene>
    <name evidence="1" type="ORF">POPTR_019G095100</name>
    <name evidence="2" type="ORF">POPTR_019G111300</name>
</gene>
<sequence length="101" mass="11658">MQAPPPLPSPLPTANFTNKRNCPFFRPETLILAKYCKIANQIIDKFKLLHCSALLKLAFSTHHQLQPPIPLQIFLTLDIRFVLLIDDHEGHFNILQCNYCF</sequence>